<feature type="coiled-coil region" evidence="3">
    <location>
        <begin position="414"/>
        <end position="441"/>
    </location>
</feature>
<feature type="coiled-coil region" evidence="3">
    <location>
        <begin position="230"/>
        <end position="264"/>
    </location>
</feature>
<dbReference type="Pfam" id="PF05701">
    <property type="entry name" value="WEMBL"/>
    <property type="match status" value="1"/>
</dbReference>
<evidence type="ECO:0000313" key="4">
    <source>
        <dbReference type="EnsemblPlants" id="ORUFI09G13780.1"/>
    </source>
</evidence>
<name>A0A0E0QSD0_ORYRU</name>
<comment type="similarity">
    <text evidence="1">Belongs to the WEB family.</text>
</comment>
<accession>A0A0E0QSD0</accession>
<organism evidence="4 5">
    <name type="scientific">Oryza rufipogon</name>
    <name type="common">Brownbeard rice</name>
    <name type="synonym">Asian wild rice</name>
    <dbReference type="NCBI Taxonomy" id="4529"/>
    <lineage>
        <taxon>Eukaryota</taxon>
        <taxon>Viridiplantae</taxon>
        <taxon>Streptophyta</taxon>
        <taxon>Embryophyta</taxon>
        <taxon>Tracheophyta</taxon>
        <taxon>Spermatophyta</taxon>
        <taxon>Magnoliopsida</taxon>
        <taxon>Liliopsida</taxon>
        <taxon>Poales</taxon>
        <taxon>Poaceae</taxon>
        <taxon>BOP clade</taxon>
        <taxon>Oryzoideae</taxon>
        <taxon>Oryzeae</taxon>
        <taxon>Oryzinae</taxon>
        <taxon>Oryza</taxon>
    </lineage>
</organism>
<evidence type="ECO:0000313" key="5">
    <source>
        <dbReference type="Proteomes" id="UP000008022"/>
    </source>
</evidence>
<evidence type="ECO:0000256" key="3">
    <source>
        <dbReference type="SAM" id="Coils"/>
    </source>
</evidence>
<feature type="coiled-coil region" evidence="3">
    <location>
        <begin position="581"/>
        <end position="629"/>
    </location>
</feature>
<dbReference type="eggNOG" id="ENOG502QQFI">
    <property type="taxonomic scope" value="Eukaryota"/>
</dbReference>
<evidence type="ECO:0000256" key="2">
    <source>
        <dbReference type="ARBA" id="ARBA00023054"/>
    </source>
</evidence>
<dbReference type="GO" id="GO:0005829">
    <property type="term" value="C:cytosol"/>
    <property type="evidence" value="ECO:0007669"/>
    <property type="project" value="TreeGrafter"/>
</dbReference>
<dbReference type="HOGENOM" id="CLU_008410_2_0_1"/>
<evidence type="ECO:0000256" key="1">
    <source>
        <dbReference type="ARBA" id="ARBA00005485"/>
    </source>
</evidence>
<dbReference type="AlphaFoldDB" id="A0A0E0QSD0"/>
<dbReference type="InterPro" id="IPR008545">
    <property type="entry name" value="Web"/>
</dbReference>
<dbReference type="PANTHER" id="PTHR32054:SF15">
    <property type="entry name" value="OS09G0458000 PROTEIN"/>
    <property type="match status" value="1"/>
</dbReference>
<dbReference type="OMA" id="AMFMFRR"/>
<dbReference type="PANTHER" id="PTHR32054">
    <property type="entry name" value="HEAVY CHAIN, PUTATIVE, EXPRESSED-RELATED-RELATED"/>
    <property type="match status" value="1"/>
</dbReference>
<keyword evidence="2 3" id="KW-0175">Coiled coil</keyword>
<keyword evidence="5" id="KW-1185">Reference proteome</keyword>
<dbReference type="Gramene" id="ORUFI09G13780.1">
    <property type="protein sequence ID" value="ORUFI09G13780.1"/>
    <property type="gene ID" value="ORUFI09G13780"/>
</dbReference>
<dbReference type="EnsemblPlants" id="ORUFI09G13780.1">
    <property type="protein sequence ID" value="ORUFI09G13780.1"/>
    <property type="gene ID" value="ORUFI09G13780"/>
</dbReference>
<protein>
    <submittedName>
        <fullName evidence="4">Uncharacterized protein</fullName>
    </submittedName>
</protein>
<dbReference type="Proteomes" id="UP000008022">
    <property type="component" value="Unassembled WGS sequence"/>
</dbReference>
<sequence length="835" mass="94938">MEGLNIEGIPQVPIDPNSVDVLSSSNIDPNSVDILSSSNIDPNSVDILSSSNIDPNSVNVLSSSNIDPNSVDILSSSNIDPNSIDVLSSSNESKPTISFDLPSSFSVGHTRHSSEDLSSLTINNLRINHREDNYQSQFEEKRIHSHSHTRRFSEDLSSLKINDLCANKEEENYDNQLERKEIYRHNSAGNIFRAAEIAERFIQTIDKRVLVDTAAPIESVKDAVSKFGGILDWKERRKHVQVELDKMQEDAPEYKRRVEVTEVEKSKVLEELYCTRRTIERLKIDLDKSHTETIQAQQDLELAEIRFEEMQQGIARKERSITKAKIEVANERRATALEDLQSVKMELDQLQKEYTSLISQRDNTETKARKAIVASQEIEKVVQDLTIKVITMKDLITTSQANHVIAEGKKINAALAYQQDMVNWQNELKQIDDEVQKLNDDLSLNKDLESKLQTASMWLMNLRDEFKAHVDGTLPKVPSEAREEERPMIIVCAKLARTRKELENMRIDIDKAKDDVKSLWNAAATLRANVEMEKTNIASLRQKENLAFESALALQEELSKIAFELSMVEERTKAAKMPLELQQATKKLEHAKLNAVFARNEMEKAREEADQAQAEVNVVQLRIEATLREILAVNASREIAVASANALQDYKQEIELEPLANRKNNNVTLSLEEYNVLCKKVQDAEDSAKKQVIRAIEKIKKAKDAEVRSLDRLDQLIKQIDDRRVALREAHEKANVACDGKLAMENELRKRRAHHEKQRNTGEVSLPIAQISNVKNTSTSFDAVGSSNSNPYKYRMLLPRADTIATTIAESRPRKSFFPRSLVAMFMFRRKTHLK</sequence>
<feature type="coiled-coil region" evidence="3">
    <location>
        <begin position="495"/>
        <end position="543"/>
    </location>
</feature>
<dbReference type="GO" id="GO:0009903">
    <property type="term" value="P:chloroplast avoidance movement"/>
    <property type="evidence" value="ECO:0007669"/>
    <property type="project" value="TreeGrafter"/>
</dbReference>
<reference evidence="4" key="2">
    <citation type="submission" date="2015-06" db="UniProtKB">
        <authorList>
            <consortium name="EnsemblPlants"/>
        </authorList>
    </citation>
    <scope>IDENTIFICATION</scope>
</reference>
<feature type="coiled-coil region" evidence="3">
    <location>
        <begin position="300"/>
        <end position="367"/>
    </location>
</feature>
<dbReference type="GO" id="GO:0009904">
    <property type="term" value="P:chloroplast accumulation movement"/>
    <property type="evidence" value="ECO:0007669"/>
    <property type="project" value="TreeGrafter"/>
</dbReference>
<dbReference type="STRING" id="4529.A0A0E0QSD0"/>
<proteinExistence type="inferred from homology"/>
<reference evidence="5" key="1">
    <citation type="submission" date="2013-06" db="EMBL/GenBank/DDBJ databases">
        <authorList>
            <person name="Zhao Q."/>
        </authorList>
    </citation>
    <scope>NUCLEOTIDE SEQUENCE</scope>
    <source>
        <strain evidence="5">cv. W1943</strain>
    </source>
</reference>